<keyword evidence="3" id="KW-1185">Reference proteome</keyword>
<feature type="compositionally biased region" description="Low complexity" evidence="1">
    <location>
        <begin position="62"/>
        <end position="75"/>
    </location>
</feature>
<gene>
    <name evidence="2" type="ORF">EEDITHA_LOCUS4828</name>
</gene>
<feature type="region of interest" description="Disordered" evidence="1">
    <location>
        <begin position="62"/>
        <end position="106"/>
    </location>
</feature>
<evidence type="ECO:0000313" key="3">
    <source>
        <dbReference type="Proteomes" id="UP001153954"/>
    </source>
</evidence>
<proteinExistence type="predicted"/>
<accession>A0AAU9TT93</accession>
<name>A0AAU9TT93_EUPED</name>
<organism evidence="2 3">
    <name type="scientific">Euphydryas editha</name>
    <name type="common">Edith's checkerspot</name>
    <dbReference type="NCBI Taxonomy" id="104508"/>
    <lineage>
        <taxon>Eukaryota</taxon>
        <taxon>Metazoa</taxon>
        <taxon>Ecdysozoa</taxon>
        <taxon>Arthropoda</taxon>
        <taxon>Hexapoda</taxon>
        <taxon>Insecta</taxon>
        <taxon>Pterygota</taxon>
        <taxon>Neoptera</taxon>
        <taxon>Endopterygota</taxon>
        <taxon>Lepidoptera</taxon>
        <taxon>Glossata</taxon>
        <taxon>Ditrysia</taxon>
        <taxon>Papilionoidea</taxon>
        <taxon>Nymphalidae</taxon>
        <taxon>Nymphalinae</taxon>
        <taxon>Euphydryas</taxon>
    </lineage>
</organism>
<evidence type="ECO:0000256" key="1">
    <source>
        <dbReference type="SAM" id="MobiDB-lite"/>
    </source>
</evidence>
<dbReference type="EMBL" id="CAKOGL010000007">
    <property type="protein sequence ID" value="CAH2088689.1"/>
    <property type="molecule type" value="Genomic_DNA"/>
</dbReference>
<sequence length="221" mass="25211">MEERVINLIGTRAATRIVEIPEVGLEDKGTEQPPLSGTYDCHVIISQHDQETHCTLHVVDSEPAARSSPLRPSSAGHQMPQSPILLPRTPRRRRRGQDPSSPIHRIRIRYGHSQNWHGKLLLDPTVIGELSNRKQSRGEREIDKQDHRLTVRELEDELGIPKSSLRILTENLRMTRVCTKFIPKLLSDQHKNPRLEIAEDNLEMINSDENFLQKVIAGDKS</sequence>
<dbReference type="Proteomes" id="UP001153954">
    <property type="component" value="Unassembled WGS sequence"/>
</dbReference>
<dbReference type="AlphaFoldDB" id="A0AAU9TT93"/>
<protein>
    <submittedName>
        <fullName evidence="2">Uncharacterized protein</fullName>
    </submittedName>
</protein>
<reference evidence="2" key="1">
    <citation type="submission" date="2022-03" db="EMBL/GenBank/DDBJ databases">
        <authorList>
            <person name="Tunstrom K."/>
        </authorList>
    </citation>
    <scope>NUCLEOTIDE SEQUENCE</scope>
</reference>
<comment type="caution">
    <text evidence="2">The sequence shown here is derived from an EMBL/GenBank/DDBJ whole genome shotgun (WGS) entry which is preliminary data.</text>
</comment>
<evidence type="ECO:0000313" key="2">
    <source>
        <dbReference type="EMBL" id="CAH2088689.1"/>
    </source>
</evidence>